<dbReference type="PANTHER" id="PTHR47992">
    <property type="entry name" value="PROTEIN PHOSPHATASE"/>
    <property type="match status" value="1"/>
</dbReference>
<dbReference type="SMART" id="SM00332">
    <property type="entry name" value="PP2Cc"/>
    <property type="match status" value="1"/>
</dbReference>
<dbReference type="PROSITE" id="PS51746">
    <property type="entry name" value="PPM_2"/>
    <property type="match status" value="1"/>
</dbReference>
<protein>
    <recommendedName>
        <fullName evidence="4">PPM-type phosphatase domain-containing protein</fullName>
    </recommendedName>
</protein>
<evidence type="ECO:0000256" key="3">
    <source>
        <dbReference type="SAM" id="MobiDB-lite"/>
    </source>
</evidence>
<feature type="region of interest" description="Disordered" evidence="3">
    <location>
        <begin position="1"/>
        <end position="35"/>
    </location>
</feature>
<dbReference type="GO" id="GO:0016020">
    <property type="term" value="C:membrane"/>
    <property type="evidence" value="ECO:0007669"/>
    <property type="project" value="UniProtKB-SubCell"/>
</dbReference>
<dbReference type="EMBL" id="CAMPGE010026754">
    <property type="protein sequence ID" value="CAI2384423.1"/>
    <property type="molecule type" value="Genomic_DNA"/>
</dbReference>
<comment type="subcellular location">
    <subcellularLocation>
        <location evidence="1">Membrane</location>
    </subcellularLocation>
</comment>
<dbReference type="SUPFAM" id="SSF81606">
    <property type="entry name" value="PP2C-like"/>
    <property type="match status" value="1"/>
</dbReference>
<dbReference type="Pfam" id="PF00481">
    <property type="entry name" value="PP2C"/>
    <property type="match status" value="1"/>
</dbReference>
<evidence type="ECO:0000259" key="4">
    <source>
        <dbReference type="PROSITE" id="PS51746"/>
    </source>
</evidence>
<dbReference type="AlphaFoldDB" id="A0AAD1Y4B1"/>
<dbReference type="InterPro" id="IPR001932">
    <property type="entry name" value="PPM-type_phosphatase-like_dom"/>
</dbReference>
<dbReference type="Gene3D" id="3.60.40.10">
    <property type="entry name" value="PPM-type phosphatase domain"/>
    <property type="match status" value="1"/>
</dbReference>
<dbReference type="CDD" id="cd00143">
    <property type="entry name" value="PP2Cc"/>
    <property type="match status" value="1"/>
</dbReference>
<evidence type="ECO:0000256" key="1">
    <source>
        <dbReference type="ARBA" id="ARBA00004370"/>
    </source>
</evidence>
<dbReference type="GO" id="GO:0004722">
    <property type="term" value="F:protein serine/threonine phosphatase activity"/>
    <property type="evidence" value="ECO:0007669"/>
    <property type="project" value="InterPro"/>
</dbReference>
<feature type="domain" description="PPM-type phosphatase" evidence="4">
    <location>
        <begin position="247"/>
        <end position="566"/>
    </location>
</feature>
<gene>
    <name evidence="5" type="ORF">ECRASSUSDP1_LOCUS25949</name>
</gene>
<name>A0AAD1Y4B1_EUPCR</name>
<proteinExistence type="predicted"/>
<organism evidence="5 6">
    <name type="scientific">Euplotes crassus</name>
    <dbReference type="NCBI Taxonomy" id="5936"/>
    <lineage>
        <taxon>Eukaryota</taxon>
        <taxon>Sar</taxon>
        <taxon>Alveolata</taxon>
        <taxon>Ciliophora</taxon>
        <taxon>Intramacronucleata</taxon>
        <taxon>Spirotrichea</taxon>
        <taxon>Hypotrichia</taxon>
        <taxon>Euplotida</taxon>
        <taxon>Euplotidae</taxon>
        <taxon>Moneuplotes</taxon>
    </lineage>
</organism>
<dbReference type="Proteomes" id="UP001295684">
    <property type="component" value="Unassembled WGS sequence"/>
</dbReference>
<comment type="caution">
    <text evidence="5">The sequence shown here is derived from an EMBL/GenBank/DDBJ whole genome shotgun (WGS) entry which is preliminary data.</text>
</comment>
<accession>A0AAD1Y4B1</accession>
<sequence length="569" mass="65434">MSHSFKDLANRKKSKDNAYQQEARSPTTIPDKYFRNNNSFKMLNKMRVPKTGNANKSMDAGMRNNFMNTNLLPEDISKKVDEFKKRFNFSFDSKQKGNSFKLEALKSKPSEKPPSRRPVFERLTSGLLKNNRNNSKKEKVTTKLEETKVLKNINKIHPLGRFGDTGSSFDQEITRQDSQNDAYGVIKKTNGSLYDVDPYDPKFLIKLQHRNKKKKNFLKQSQLLHSPATQNINNTTKLNLKEDVVLRYQVKSQVGKVQNKNKEANQDSYITQKMNNYWLFGVLDGHGLFGHHASSLVKRLLPRHIFKKKKVELSSIINNKKDLKKGNGLQNKDIITGFRRVHKHLEENKTTFDPSFSGTTVNLCMINSDERKLICANAGDSRSVMYSFQRARVNTDLDEVNILTPGRDESNDFEWDITPLSEDHKPDLPKEYERITQKYKGRVLSYQDDEGNPVGPARVWLREKNVPGLAMSRSIGDIVAHSVGVECSPEIKEFTLKPEDKILVIGSDGLWEFMDNKEVLDIILPFYKKDKTKPEKAIDKLIKKASQKWSKEENVVDDITIILVYLNIN</sequence>
<evidence type="ECO:0000256" key="2">
    <source>
        <dbReference type="ARBA" id="ARBA00023136"/>
    </source>
</evidence>
<feature type="compositionally biased region" description="Basic and acidic residues" evidence="3">
    <location>
        <begin position="1"/>
        <end position="10"/>
    </location>
</feature>
<evidence type="ECO:0000313" key="5">
    <source>
        <dbReference type="EMBL" id="CAI2384423.1"/>
    </source>
</evidence>
<feature type="compositionally biased region" description="Polar residues" evidence="3">
    <location>
        <begin position="17"/>
        <end position="28"/>
    </location>
</feature>
<keyword evidence="6" id="KW-1185">Reference proteome</keyword>
<keyword evidence="2" id="KW-0472">Membrane</keyword>
<dbReference type="InterPro" id="IPR036457">
    <property type="entry name" value="PPM-type-like_dom_sf"/>
</dbReference>
<evidence type="ECO:0000313" key="6">
    <source>
        <dbReference type="Proteomes" id="UP001295684"/>
    </source>
</evidence>
<dbReference type="InterPro" id="IPR015655">
    <property type="entry name" value="PP2C"/>
</dbReference>
<reference evidence="5" key="1">
    <citation type="submission" date="2023-07" db="EMBL/GenBank/DDBJ databases">
        <authorList>
            <consortium name="AG Swart"/>
            <person name="Singh M."/>
            <person name="Singh A."/>
            <person name="Seah K."/>
            <person name="Emmerich C."/>
        </authorList>
    </citation>
    <scope>NUCLEOTIDE SEQUENCE</scope>
    <source>
        <strain evidence="5">DP1</strain>
    </source>
</reference>
<dbReference type="SMART" id="SM00331">
    <property type="entry name" value="PP2C_SIG"/>
    <property type="match status" value="1"/>
</dbReference>